<dbReference type="OrthoDB" id="8660761at2"/>
<protein>
    <submittedName>
        <fullName evidence="1">Uncharacterized protein</fullName>
    </submittedName>
</protein>
<name>A0A1U9UQ29_CUPNE</name>
<gene>
    <name evidence="1" type="ORF">BJN34_12695</name>
</gene>
<dbReference type="Proteomes" id="UP000189627">
    <property type="component" value="Chromosome 1"/>
</dbReference>
<dbReference type="AlphaFoldDB" id="A0A1U9UQ29"/>
<dbReference type="RefSeq" id="WP_078198579.1">
    <property type="nucleotide sequence ID" value="NZ_CP017757.2"/>
</dbReference>
<dbReference type="EMBL" id="CP017757">
    <property type="protein sequence ID" value="AQV94738.1"/>
    <property type="molecule type" value="Genomic_DNA"/>
</dbReference>
<evidence type="ECO:0000313" key="1">
    <source>
        <dbReference type="EMBL" id="AQV94738.1"/>
    </source>
</evidence>
<sequence length="97" mass="10624">MGNSKRAAGCHLPAATSETYQVTDANGILGQVQGHYFAAGLQTLGPATHDSPSHHEVLVEAGLLGTVRLFIEKELARHNRHSHYYWSAYRAEPAQEQ</sequence>
<reference evidence="1" key="1">
    <citation type="submission" date="2018-03" db="EMBL/GenBank/DDBJ databases">
        <title>Complete genome sequence of Cupriavidus necator strain NH9, a 3-chlorobenzoate degrader.</title>
        <authorList>
            <person name="Moriuchi R."/>
            <person name="Dohra H."/>
            <person name="Ogawa N."/>
        </authorList>
    </citation>
    <scope>NUCLEOTIDE SEQUENCE</scope>
    <source>
        <strain evidence="1">NH9</strain>
    </source>
</reference>
<proteinExistence type="predicted"/>
<organism evidence="1">
    <name type="scientific">Cupriavidus necator</name>
    <name type="common">Alcaligenes eutrophus</name>
    <name type="synonym">Ralstonia eutropha</name>
    <dbReference type="NCBI Taxonomy" id="106590"/>
    <lineage>
        <taxon>Bacteria</taxon>
        <taxon>Pseudomonadati</taxon>
        <taxon>Pseudomonadota</taxon>
        <taxon>Betaproteobacteria</taxon>
        <taxon>Burkholderiales</taxon>
        <taxon>Burkholderiaceae</taxon>
        <taxon>Cupriavidus</taxon>
    </lineage>
</organism>
<accession>A0A1U9UQ29</accession>
<dbReference type="KEGG" id="cuh:BJN34_12695"/>